<reference evidence="5" key="1">
    <citation type="submission" date="2016-10" db="EMBL/GenBank/DDBJ databases">
        <authorList>
            <person name="Varghese N."/>
            <person name="Submissions S."/>
        </authorList>
    </citation>
    <scope>NUCLEOTIDE SEQUENCE [LARGE SCALE GENOMIC DNA]</scope>
    <source>
        <strain evidence="5">DSM 3669</strain>
    </source>
</reference>
<dbReference type="InterPro" id="IPR002068">
    <property type="entry name" value="A-crystallin/Hsp20_dom"/>
</dbReference>
<dbReference type="EMBL" id="FOYM01000016">
    <property type="protein sequence ID" value="SFR08106.1"/>
    <property type="molecule type" value="Genomic_DNA"/>
</dbReference>
<dbReference type="InterPro" id="IPR031107">
    <property type="entry name" value="Small_HSP"/>
</dbReference>
<feature type="domain" description="SHSP" evidence="3">
    <location>
        <begin position="30"/>
        <end position="144"/>
    </location>
</feature>
<evidence type="ECO:0000256" key="2">
    <source>
        <dbReference type="RuleBase" id="RU003616"/>
    </source>
</evidence>
<dbReference type="PROSITE" id="PS01031">
    <property type="entry name" value="SHSP"/>
    <property type="match status" value="1"/>
</dbReference>
<accession>A0A1I6DRP0</accession>
<dbReference type="STRING" id="39060.SAMN05660706_1165"/>
<sequence length="144" mass="16997">MALVPYDPFRSMDIIRREMDRFLSPFYDFRRDVDIGPRVDVYETDNEVIALCEIPGIEKKEDIHLDIHDNVLSISGIINRTNEIKEENRFHRSERFYGRIQRSIALPARVRSEGVKASYRNGVLEVRMPKETHGQHRTINVDFH</sequence>
<name>A0A1I6DRP0_9FIRM</name>
<evidence type="ECO:0000313" key="5">
    <source>
        <dbReference type="Proteomes" id="UP000199584"/>
    </source>
</evidence>
<evidence type="ECO:0000313" key="4">
    <source>
        <dbReference type="EMBL" id="SFR08106.1"/>
    </source>
</evidence>
<proteinExistence type="inferred from homology"/>
<dbReference type="OrthoDB" id="9811615at2"/>
<dbReference type="AlphaFoldDB" id="A0A1I6DRP0"/>
<dbReference type="RefSeq" id="WP_092483932.1">
    <property type="nucleotide sequence ID" value="NZ_FOYM01000016.1"/>
</dbReference>
<dbReference type="Gene3D" id="2.60.40.790">
    <property type="match status" value="1"/>
</dbReference>
<gene>
    <name evidence="4" type="ORF">SAMN05660706_1165</name>
</gene>
<dbReference type="CDD" id="cd06464">
    <property type="entry name" value="ACD_sHsps-like"/>
    <property type="match status" value="1"/>
</dbReference>
<organism evidence="4 5">
    <name type="scientific">Desulfoscipio geothermicus DSM 3669</name>
    <dbReference type="NCBI Taxonomy" id="1121426"/>
    <lineage>
        <taxon>Bacteria</taxon>
        <taxon>Bacillati</taxon>
        <taxon>Bacillota</taxon>
        <taxon>Clostridia</taxon>
        <taxon>Eubacteriales</taxon>
        <taxon>Desulfallaceae</taxon>
        <taxon>Desulfoscipio</taxon>
    </lineage>
</organism>
<keyword evidence="5" id="KW-1185">Reference proteome</keyword>
<evidence type="ECO:0000256" key="1">
    <source>
        <dbReference type="PROSITE-ProRule" id="PRU00285"/>
    </source>
</evidence>
<dbReference type="PANTHER" id="PTHR11527">
    <property type="entry name" value="HEAT-SHOCK PROTEIN 20 FAMILY MEMBER"/>
    <property type="match status" value="1"/>
</dbReference>
<dbReference type="InterPro" id="IPR008978">
    <property type="entry name" value="HSP20-like_chaperone"/>
</dbReference>
<dbReference type="Proteomes" id="UP000199584">
    <property type="component" value="Unassembled WGS sequence"/>
</dbReference>
<protein>
    <submittedName>
        <fullName evidence="4">HSP20 family protein</fullName>
    </submittedName>
</protein>
<dbReference type="Pfam" id="PF00011">
    <property type="entry name" value="HSP20"/>
    <property type="match status" value="1"/>
</dbReference>
<evidence type="ECO:0000259" key="3">
    <source>
        <dbReference type="PROSITE" id="PS01031"/>
    </source>
</evidence>
<dbReference type="SUPFAM" id="SSF49764">
    <property type="entry name" value="HSP20-like chaperones"/>
    <property type="match status" value="1"/>
</dbReference>
<comment type="similarity">
    <text evidence="1 2">Belongs to the small heat shock protein (HSP20) family.</text>
</comment>